<feature type="compositionally biased region" description="Low complexity" evidence="1">
    <location>
        <begin position="177"/>
        <end position="194"/>
    </location>
</feature>
<comment type="caution">
    <text evidence="4">The sequence shown here is derived from an EMBL/GenBank/DDBJ whole genome shotgun (WGS) entry which is preliminary data.</text>
</comment>
<accession>A0A372IL45</accession>
<feature type="compositionally biased region" description="Pro residues" evidence="1">
    <location>
        <begin position="159"/>
        <end position="171"/>
    </location>
</feature>
<feature type="region of interest" description="Disordered" evidence="1">
    <location>
        <begin position="159"/>
        <end position="196"/>
    </location>
</feature>
<protein>
    <submittedName>
        <fullName evidence="4">SH3 domain-containing protein</fullName>
    </submittedName>
</protein>
<dbReference type="InterPro" id="IPR025987">
    <property type="entry name" value="GW_dom"/>
</dbReference>
<evidence type="ECO:0000259" key="3">
    <source>
        <dbReference type="Pfam" id="PF13457"/>
    </source>
</evidence>
<gene>
    <name evidence="4" type="ORF">D0Y96_17510</name>
</gene>
<evidence type="ECO:0000256" key="1">
    <source>
        <dbReference type="SAM" id="MobiDB-lite"/>
    </source>
</evidence>
<name>A0A372IL45_9BACT</name>
<sequence>MPPSRILRFFFRISAIVLVLAVAGCGRFRPKPAAEYVYVSVKGTFLRDRVAAVTNRVAEVTNGQRLQVLEHGRRFLKVKTDKGETGWIEEHAIIDQKVYDVFSALQAAHAHDPVIATGVLRDDSYLHEEPGRKTEHFYLLPENDKLQLLVRASVPKPAPPQAPVPVAPVPSPKEKPASALKGAKGAAHAAADAPAKPPGPVLEDYWLIRDQQGFVGWVRSRALDVDVPDAIAGLAEGQRIVGAYVLKKVADPNSDFPDKMAPEYIAVLAPYKDGLPYDFDQARVFTWNVKKHRYETAYRERNMEGFLPVTVGADPSDAQVPVFSWKVAADNAAAIDPQTGIAHPAQTTVESFRMEGVVVRRTGPGVAPPSKKAPAQAGERPKAPSRRPARARRATRPRHRRRHAK</sequence>
<dbReference type="Proteomes" id="UP000264702">
    <property type="component" value="Unassembled WGS sequence"/>
</dbReference>
<dbReference type="PROSITE" id="PS51257">
    <property type="entry name" value="PROKAR_LIPOPROTEIN"/>
    <property type="match status" value="1"/>
</dbReference>
<dbReference type="Pfam" id="PF13457">
    <property type="entry name" value="GW"/>
    <property type="match status" value="1"/>
</dbReference>
<feature type="domain" description="SH3b" evidence="2">
    <location>
        <begin position="49"/>
        <end position="91"/>
    </location>
</feature>
<dbReference type="Gene3D" id="2.30.30.40">
    <property type="entry name" value="SH3 Domains"/>
    <property type="match status" value="1"/>
</dbReference>
<evidence type="ECO:0000259" key="2">
    <source>
        <dbReference type="Pfam" id="PF08239"/>
    </source>
</evidence>
<feature type="domain" description="GW" evidence="3">
    <location>
        <begin position="204"/>
        <end position="223"/>
    </location>
</feature>
<reference evidence="4 5" key="1">
    <citation type="submission" date="2018-08" db="EMBL/GenBank/DDBJ databases">
        <title>Acidipila sp. 4G-K13, an acidobacterium isolated from forest soil.</title>
        <authorList>
            <person name="Gao Z.-H."/>
            <person name="Qiu L.-H."/>
        </authorList>
    </citation>
    <scope>NUCLEOTIDE SEQUENCE [LARGE SCALE GENOMIC DNA]</scope>
    <source>
        <strain evidence="4 5">4G-K13</strain>
    </source>
</reference>
<keyword evidence="5" id="KW-1185">Reference proteome</keyword>
<proteinExistence type="predicted"/>
<evidence type="ECO:0000313" key="4">
    <source>
        <dbReference type="EMBL" id="RFU15585.1"/>
    </source>
</evidence>
<dbReference type="Pfam" id="PF08239">
    <property type="entry name" value="SH3_3"/>
    <property type="match status" value="1"/>
</dbReference>
<feature type="region of interest" description="Disordered" evidence="1">
    <location>
        <begin position="361"/>
        <end position="405"/>
    </location>
</feature>
<dbReference type="InterPro" id="IPR003646">
    <property type="entry name" value="SH3-like_bac-type"/>
</dbReference>
<organism evidence="4 5">
    <name type="scientific">Paracidobacterium acidisoli</name>
    <dbReference type="NCBI Taxonomy" id="2303751"/>
    <lineage>
        <taxon>Bacteria</taxon>
        <taxon>Pseudomonadati</taxon>
        <taxon>Acidobacteriota</taxon>
        <taxon>Terriglobia</taxon>
        <taxon>Terriglobales</taxon>
        <taxon>Acidobacteriaceae</taxon>
        <taxon>Paracidobacterium</taxon>
    </lineage>
</organism>
<evidence type="ECO:0000313" key="5">
    <source>
        <dbReference type="Proteomes" id="UP000264702"/>
    </source>
</evidence>
<dbReference type="AlphaFoldDB" id="A0A372IL45"/>
<dbReference type="OrthoDB" id="127883at2"/>
<dbReference type="EMBL" id="QVQT01000006">
    <property type="protein sequence ID" value="RFU15585.1"/>
    <property type="molecule type" value="Genomic_DNA"/>
</dbReference>
<feature type="compositionally biased region" description="Basic residues" evidence="1">
    <location>
        <begin position="383"/>
        <end position="405"/>
    </location>
</feature>